<proteinExistence type="predicted"/>
<dbReference type="Proteomes" id="UP001568894">
    <property type="component" value="Unassembled WGS sequence"/>
</dbReference>
<keyword evidence="2" id="KW-1185">Reference proteome</keyword>
<comment type="caution">
    <text evidence="1">The sequence shown here is derived from an EMBL/GenBank/DDBJ whole genome shotgun (WGS) entry which is preliminary data.</text>
</comment>
<sequence length="90" mass="10447">MMQDVIMLRVLPEFYDALLDENDVRPMDFTGRITAGFVYIDAEGFKTERQLKRWVAHGLDFGERGIVKRKKKKINVIVKGKNNGTVYKNI</sequence>
<accession>A0ABV4KCY3</accession>
<evidence type="ECO:0000313" key="1">
    <source>
        <dbReference type="EMBL" id="MEZ7514550.1"/>
    </source>
</evidence>
<name>A0ABV4KCY3_9FLAO</name>
<evidence type="ECO:0000313" key="2">
    <source>
        <dbReference type="Proteomes" id="UP001568894"/>
    </source>
</evidence>
<organism evidence="1 2">
    <name type="scientific">Flavobacterium frigidarium</name>
    <dbReference type="NCBI Taxonomy" id="99286"/>
    <lineage>
        <taxon>Bacteria</taxon>
        <taxon>Pseudomonadati</taxon>
        <taxon>Bacteroidota</taxon>
        <taxon>Flavobacteriia</taxon>
        <taxon>Flavobacteriales</taxon>
        <taxon>Flavobacteriaceae</taxon>
        <taxon>Flavobacterium</taxon>
    </lineage>
</organism>
<reference evidence="1 2" key="1">
    <citation type="submission" date="2023-05" db="EMBL/GenBank/DDBJ databases">
        <title>Adaptations of aquatic viruses from atmosphere-close ecosystems of the Central Arctic Ocean.</title>
        <authorList>
            <person name="Rahlff J."/>
            <person name="Holmfeldt K."/>
        </authorList>
    </citation>
    <scope>NUCLEOTIDE SEQUENCE [LARGE SCALE GENOMIC DNA]</scope>
    <source>
        <strain evidence="1 2">Arc14</strain>
    </source>
</reference>
<protein>
    <submittedName>
        <fullName evidence="1">Uncharacterized protein</fullName>
    </submittedName>
</protein>
<dbReference type="RefSeq" id="WP_371568437.1">
    <property type="nucleotide sequence ID" value="NZ_JASMRN010000003.1"/>
</dbReference>
<dbReference type="EMBL" id="JASMRN010000003">
    <property type="protein sequence ID" value="MEZ7514550.1"/>
    <property type="molecule type" value="Genomic_DNA"/>
</dbReference>
<gene>
    <name evidence="1" type="ORF">QO192_04550</name>
</gene>